<dbReference type="GO" id="GO:0004674">
    <property type="term" value="F:protein serine/threonine kinase activity"/>
    <property type="evidence" value="ECO:0007669"/>
    <property type="project" value="UniProtKB-KW"/>
</dbReference>
<dbReference type="InterPro" id="IPR000719">
    <property type="entry name" value="Prot_kinase_dom"/>
</dbReference>
<dbReference type="AlphaFoldDB" id="A0A164ZCR2"/>
<sequence length="579" mass="65909">METQSVVVIQDASSEACWEAIRWVLHGLSLKTGDMVTLISVLTRPHNTSSRSYMGTKKSVGYMSREDSPMLGANHETVEDLTAKKMEEYQNSLEHIRITKLYHIQKVLFNVMVLDAGHSAKVVALEAAKQLSATWVILDRKIKKDQRYFLERLSCGISKMKRHNSIEKLRGPKENKISRNLSVIRCSYDEMLPGPEDGDDLFSIELYPLDLSSSEGSTQSRTSSLCEDVTTAYFDLGGSGRIATEANMNYLENKITCNNSTEESIRCLNTNYMSDNSLCSICKNRRPSIFFESEFSYAKIIDATGGFSPSNLISAGEHGSVYRGTLSNAVKVAIKEQKYTSFQWEKKYELEVEVIRSIRHNNVVMLLGSCSEDSKRFLIYEYLCYGSLNQHIEDQRCRTLTWKERLTILLGASRGLYYLHRNNIIHRDIRPKNIFLTHDHEPLLGGFGLERTEYESDPSCNHQVIGTSAYMAPEYAESGHLTTKADVYAFGVVLLELATGRNTTEKTIEKGGLLEWARPHIKESKYAELIDPRIVNPSEAYQFFLMMRLIEKCLREDPHKRLSMDEVTICPGPCFNYFH</sequence>
<dbReference type="FunFam" id="3.30.200.20:FF:000162">
    <property type="entry name" value="Adenine nucleotide alpha hydrolase-like domain kinase"/>
    <property type="match status" value="1"/>
</dbReference>
<keyword evidence="7" id="KW-0067">ATP-binding</keyword>
<evidence type="ECO:0000256" key="6">
    <source>
        <dbReference type="ARBA" id="ARBA00022741"/>
    </source>
</evidence>
<evidence type="ECO:0000259" key="12">
    <source>
        <dbReference type="PROSITE" id="PS50011"/>
    </source>
</evidence>
<dbReference type="EMBL" id="LNRQ01000005">
    <property type="protein sequence ID" value="KZM95728.1"/>
    <property type="molecule type" value="Genomic_DNA"/>
</dbReference>
<comment type="catalytic activity">
    <reaction evidence="10">
        <text>L-threonyl-[protein] + ATP = O-phospho-L-threonyl-[protein] + ADP + H(+)</text>
        <dbReference type="Rhea" id="RHEA:46608"/>
        <dbReference type="Rhea" id="RHEA-COMP:11060"/>
        <dbReference type="Rhea" id="RHEA-COMP:11605"/>
        <dbReference type="ChEBI" id="CHEBI:15378"/>
        <dbReference type="ChEBI" id="CHEBI:30013"/>
        <dbReference type="ChEBI" id="CHEBI:30616"/>
        <dbReference type="ChEBI" id="CHEBI:61977"/>
        <dbReference type="ChEBI" id="CHEBI:456216"/>
        <dbReference type="EC" id="2.7.11.1"/>
    </reaction>
</comment>
<proteinExistence type="predicted"/>
<dbReference type="PROSITE" id="PS00109">
    <property type="entry name" value="PROTEIN_KINASE_TYR"/>
    <property type="match status" value="1"/>
</dbReference>
<dbReference type="Pfam" id="PF00069">
    <property type="entry name" value="Pkinase"/>
    <property type="match status" value="1"/>
</dbReference>
<dbReference type="InterPro" id="IPR008266">
    <property type="entry name" value="Tyr_kinase_AS"/>
</dbReference>
<evidence type="ECO:0000313" key="13">
    <source>
        <dbReference type="EMBL" id="KZM95728.1"/>
    </source>
</evidence>
<evidence type="ECO:0000256" key="2">
    <source>
        <dbReference type="ARBA" id="ARBA00012513"/>
    </source>
</evidence>
<protein>
    <recommendedName>
        <fullName evidence="2">non-specific serine/threonine protein kinase</fullName>
        <ecNumber evidence="2">2.7.11.1</ecNumber>
    </recommendedName>
</protein>
<keyword evidence="5" id="KW-0812">Transmembrane</keyword>
<feature type="domain" description="Protein kinase" evidence="12">
    <location>
        <begin position="307"/>
        <end position="579"/>
    </location>
</feature>
<keyword evidence="8" id="KW-1133">Transmembrane helix</keyword>
<dbReference type="STRING" id="79200.A0A164ZCR2"/>
<organism evidence="13">
    <name type="scientific">Daucus carota subsp. sativus</name>
    <name type="common">Carrot</name>
    <dbReference type="NCBI Taxonomy" id="79200"/>
    <lineage>
        <taxon>Eukaryota</taxon>
        <taxon>Viridiplantae</taxon>
        <taxon>Streptophyta</taxon>
        <taxon>Embryophyta</taxon>
        <taxon>Tracheophyta</taxon>
        <taxon>Spermatophyta</taxon>
        <taxon>Magnoliopsida</taxon>
        <taxon>eudicotyledons</taxon>
        <taxon>Gunneridae</taxon>
        <taxon>Pentapetalae</taxon>
        <taxon>asterids</taxon>
        <taxon>campanulids</taxon>
        <taxon>Apiales</taxon>
        <taxon>Apiaceae</taxon>
        <taxon>Apioideae</taxon>
        <taxon>Scandiceae</taxon>
        <taxon>Daucinae</taxon>
        <taxon>Daucus</taxon>
        <taxon>Daucus sect. Daucus</taxon>
    </lineage>
</organism>
<dbReference type="InterPro" id="IPR011009">
    <property type="entry name" value="Kinase-like_dom_sf"/>
</dbReference>
<accession>A0A164ZCR2</accession>
<gene>
    <name evidence="13" type="ORF">DCAR_018970</name>
</gene>
<evidence type="ECO:0000256" key="10">
    <source>
        <dbReference type="ARBA" id="ARBA00047899"/>
    </source>
</evidence>
<comment type="caution">
    <text evidence="13">The sequence shown here is derived from an EMBL/GenBank/DDBJ whole genome shotgun (WGS) entry which is preliminary data.</text>
</comment>
<dbReference type="GO" id="GO:0005886">
    <property type="term" value="C:plasma membrane"/>
    <property type="evidence" value="ECO:0007669"/>
    <property type="project" value="UniProtKB-SubCell"/>
</dbReference>
<dbReference type="Gene3D" id="1.10.510.10">
    <property type="entry name" value="Transferase(Phosphotransferase) domain 1"/>
    <property type="match status" value="1"/>
</dbReference>
<keyword evidence="9" id="KW-0472">Membrane</keyword>
<evidence type="ECO:0000256" key="5">
    <source>
        <dbReference type="ARBA" id="ARBA00022692"/>
    </source>
</evidence>
<dbReference type="Gramene" id="KZM95728">
    <property type="protein sequence ID" value="KZM95728"/>
    <property type="gene ID" value="DCAR_018970"/>
</dbReference>
<dbReference type="Gene3D" id="3.30.200.20">
    <property type="entry name" value="Phosphorylase Kinase, domain 1"/>
    <property type="match status" value="1"/>
</dbReference>
<comment type="catalytic activity">
    <reaction evidence="11">
        <text>L-seryl-[protein] + ATP = O-phospho-L-seryl-[protein] + ADP + H(+)</text>
        <dbReference type="Rhea" id="RHEA:17989"/>
        <dbReference type="Rhea" id="RHEA-COMP:9863"/>
        <dbReference type="Rhea" id="RHEA-COMP:11604"/>
        <dbReference type="ChEBI" id="CHEBI:15378"/>
        <dbReference type="ChEBI" id="CHEBI:29999"/>
        <dbReference type="ChEBI" id="CHEBI:30616"/>
        <dbReference type="ChEBI" id="CHEBI:83421"/>
        <dbReference type="ChEBI" id="CHEBI:456216"/>
        <dbReference type="EC" id="2.7.11.1"/>
    </reaction>
</comment>
<dbReference type="OMA" id="EHESCNE"/>
<dbReference type="InterPro" id="IPR047117">
    <property type="entry name" value="PERK1-13-like"/>
</dbReference>
<evidence type="ECO:0000256" key="9">
    <source>
        <dbReference type="ARBA" id="ARBA00023136"/>
    </source>
</evidence>
<dbReference type="SUPFAM" id="SSF56112">
    <property type="entry name" value="Protein kinase-like (PK-like)"/>
    <property type="match status" value="1"/>
</dbReference>
<keyword evidence="6" id="KW-0547">Nucleotide-binding</keyword>
<evidence type="ECO:0000256" key="8">
    <source>
        <dbReference type="ARBA" id="ARBA00022989"/>
    </source>
</evidence>
<evidence type="ECO:0000256" key="11">
    <source>
        <dbReference type="ARBA" id="ARBA00048679"/>
    </source>
</evidence>
<dbReference type="GO" id="GO:0005524">
    <property type="term" value="F:ATP binding"/>
    <property type="evidence" value="ECO:0007669"/>
    <property type="project" value="UniProtKB-KW"/>
</dbReference>
<evidence type="ECO:0000256" key="7">
    <source>
        <dbReference type="ARBA" id="ARBA00022840"/>
    </source>
</evidence>
<keyword evidence="3" id="KW-0723">Serine/threonine-protein kinase</keyword>
<dbReference type="PANTHER" id="PTHR47982">
    <property type="entry name" value="PROLINE-RICH RECEPTOR-LIKE PROTEIN KINASE PERK4"/>
    <property type="match status" value="1"/>
</dbReference>
<evidence type="ECO:0000256" key="4">
    <source>
        <dbReference type="ARBA" id="ARBA00022679"/>
    </source>
</evidence>
<dbReference type="SMART" id="SM00219">
    <property type="entry name" value="TyrKc"/>
    <property type="match status" value="1"/>
</dbReference>
<dbReference type="PANTHER" id="PTHR47982:SF42">
    <property type="entry name" value="PROTEIN KINASE DOMAIN-CONTAINING PROTEIN"/>
    <property type="match status" value="1"/>
</dbReference>
<dbReference type="InterPro" id="IPR020635">
    <property type="entry name" value="Tyr_kinase_cat_dom"/>
</dbReference>
<keyword evidence="4" id="KW-0808">Transferase</keyword>
<reference evidence="13" key="1">
    <citation type="journal article" date="2016" name="Nat. Genet.">
        <title>A high-quality carrot genome assembly provides new insights into carotenoid accumulation and asterid genome evolution.</title>
        <authorList>
            <person name="Iorizzo M."/>
            <person name="Ellison S."/>
            <person name="Senalik D."/>
            <person name="Zeng P."/>
            <person name="Satapoomin P."/>
            <person name="Huang J."/>
            <person name="Bowman M."/>
            <person name="Iovene M."/>
            <person name="Sanseverino W."/>
            <person name="Cavagnaro P."/>
            <person name="Yildiz M."/>
            <person name="Macko-Podgorni A."/>
            <person name="Moranska E."/>
            <person name="Grzebelus E."/>
            <person name="Grzebelus D."/>
            <person name="Ashrafi H."/>
            <person name="Zheng Z."/>
            <person name="Cheng S."/>
            <person name="Spooner D."/>
            <person name="Van Deynze A."/>
            <person name="Simon P."/>
        </authorList>
    </citation>
    <scope>NUCLEOTIDE SEQUENCE [LARGE SCALE GENOMIC DNA]</scope>
    <source>
        <tissue evidence="13">Leaf</tissue>
    </source>
</reference>
<dbReference type="PROSITE" id="PS50011">
    <property type="entry name" value="PROTEIN_KINASE_DOM"/>
    <property type="match status" value="1"/>
</dbReference>
<evidence type="ECO:0000256" key="1">
    <source>
        <dbReference type="ARBA" id="ARBA00004162"/>
    </source>
</evidence>
<dbReference type="EC" id="2.7.11.1" evidence="2"/>
<comment type="subcellular location">
    <subcellularLocation>
        <location evidence="1">Cell membrane</location>
        <topology evidence="1">Single-pass membrane protein</topology>
    </subcellularLocation>
</comment>
<name>A0A164ZCR2_DAUCS</name>
<dbReference type="GO" id="GO:0004713">
    <property type="term" value="F:protein tyrosine kinase activity"/>
    <property type="evidence" value="ECO:0007669"/>
    <property type="project" value="InterPro"/>
</dbReference>
<keyword evidence="3" id="KW-0418">Kinase</keyword>
<evidence type="ECO:0000256" key="3">
    <source>
        <dbReference type="ARBA" id="ARBA00022527"/>
    </source>
</evidence>